<gene>
    <name evidence="2" type="ordered locus">Nwat_0798</name>
</gene>
<feature type="signal peptide" evidence="1">
    <location>
        <begin position="1"/>
        <end position="29"/>
    </location>
</feature>
<dbReference type="eggNOG" id="ENOG502Z7KM">
    <property type="taxonomic scope" value="Bacteria"/>
</dbReference>
<protein>
    <recommendedName>
        <fullName evidence="4">DUF1573 domain-containing protein</fullName>
    </recommendedName>
</protein>
<keyword evidence="3" id="KW-1185">Reference proteome</keyword>
<dbReference type="HOGENOM" id="CLU_073059_0_0_6"/>
<name>D8KBY9_NITWC</name>
<dbReference type="AlphaFoldDB" id="D8KBY9"/>
<dbReference type="EMBL" id="CP002086">
    <property type="protein sequence ID" value="ADJ27750.1"/>
    <property type="molecule type" value="Genomic_DNA"/>
</dbReference>
<dbReference type="RefSeq" id="WP_013219855.1">
    <property type="nucleotide sequence ID" value="NC_014315.1"/>
</dbReference>
<dbReference type="OrthoDB" id="9770889at2"/>
<organism evidence="2 3">
    <name type="scientific">Nitrosococcus watsoni (strain C-113)</name>
    <dbReference type="NCBI Taxonomy" id="105559"/>
    <lineage>
        <taxon>Bacteria</taxon>
        <taxon>Pseudomonadati</taxon>
        <taxon>Pseudomonadota</taxon>
        <taxon>Gammaproteobacteria</taxon>
        <taxon>Chromatiales</taxon>
        <taxon>Chromatiaceae</taxon>
        <taxon>Nitrosococcus</taxon>
    </lineage>
</organism>
<sequence>MKTLSLTAWFWLILTGYLAMAGGASPAFAEETHIMIRARAVDAKFIGSGVGGMRAVVEDPETGVILDEGQIRGSTGDTTLLMKTPLERSQQIATEATAGYLATVNIERPRLLRFRIWGPSGARQSQQEAAVTSWVIPGRDIVGDGIIINLPGFIVDAWTHVSEDNQVHIYAKITMMCGCPIMKDGLWPPDKLEVKAILMQNSEKLREITLPFTGTANLFQGKTAIKEPGIYEMIVYAYDKVTGNTGVNQTMVRIASE</sequence>
<feature type="chain" id="PRO_5003116775" description="DUF1573 domain-containing protein" evidence="1">
    <location>
        <begin position="30"/>
        <end position="257"/>
    </location>
</feature>
<reference evidence="2 3" key="1">
    <citation type="submission" date="2010-06" db="EMBL/GenBank/DDBJ databases">
        <title>Complete sequence of chromosome of Nitrosococcus watsoni C-113.</title>
        <authorList>
            <consortium name="US DOE Joint Genome Institute"/>
            <person name="Lucas S."/>
            <person name="Copeland A."/>
            <person name="Lapidus A."/>
            <person name="Cheng J.-F."/>
            <person name="Bruce D."/>
            <person name="Goodwin L."/>
            <person name="Pitluck S."/>
            <person name="Malfatti S.A."/>
            <person name="Chain P.S.G."/>
            <person name="Land M."/>
            <person name="Hauser L."/>
            <person name="Kyrpides N."/>
            <person name="Ivanova N."/>
            <person name="Cambell M.A."/>
            <person name="Heidelberg J.F."/>
            <person name="Klotz M.G."/>
            <person name="Woyke T."/>
        </authorList>
    </citation>
    <scope>NUCLEOTIDE SEQUENCE [LARGE SCALE GENOMIC DNA]</scope>
    <source>
        <strain evidence="2 3">C-113</strain>
    </source>
</reference>
<proteinExistence type="predicted"/>
<evidence type="ECO:0000313" key="2">
    <source>
        <dbReference type="EMBL" id="ADJ27750.1"/>
    </source>
</evidence>
<evidence type="ECO:0000256" key="1">
    <source>
        <dbReference type="SAM" id="SignalP"/>
    </source>
</evidence>
<dbReference type="STRING" id="105559.Nwat_0798"/>
<dbReference type="Proteomes" id="UP000000393">
    <property type="component" value="Chromosome"/>
</dbReference>
<dbReference type="KEGG" id="nwa:Nwat_0798"/>
<evidence type="ECO:0000313" key="3">
    <source>
        <dbReference type="Proteomes" id="UP000000393"/>
    </source>
</evidence>
<evidence type="ECO:0008006" key="4">
    <source>
        <dbReference type="Google" id="ProtNLM"/>
    </source>
</evidence>
<accession>D8KBY9</accession>
<keyword evidence="1" id="KW-0732">Signal</keyword>